<proteinExistence type="predicted"/>
<keyword evidence="2" id="KW-1185">Reference proteome</keyword>
<evidence type="ECO:0000313" key="1">
    <source>
        <dbReference type="EMBL" id="GLY70948.1"/>
    </source>
</evidence>
<protein>
    <submittedName>
        <fullName evidence="1">Uncharacterized protein</fullName>
    </submittedName>
</protein>
<sequence length="89" mass="9991">MTHYHLGTLVETLQELTAMRKLLVEAIITRANALVPQALAEPPQPHRNQTLLRDPQLPLHGNKTLRHLLRNPLGPELFFSLVGVFSAPK</sequence>
<organism evidence="1 2">
    <name type="scientific">Amycolatopsis taiwanensis</name>
    <dbReference type="NCBI Taxonomy" id="342230"/>
    <lineage>
        <taxon>Bacteria</taxon>
        <taxon>Bacillati</taxon>
        <taxon>Actinomycetota</taxon>
        <taxon>Actinomycetes</taxon>
        <taxon>Pseudonocardiales</taxon>
        <taxon>Pseudonocardiaceae</taxon>
        <taxon>Amycolatopsis</taxon>
    </lineage>
</organism>
<reference evidence="1" key="1">
    <citation type="submission" date="2023-03" db="EMBL/GenBank/DDBJ databases">
        <title>Amycolatopsis taiwanensis NBRC 103393.</title>
        <authorList>
            <person name="Ichikawa N."/>
            <person name="Sato H."/>
            <person name="Tonouchi N."/>
        </authorList>
    </citation>
    <scope>NUCLEOTIDE SEQUENCE</scope>
    <source>
        <strain evidence="1">NBRC 103393</strain>
    </source>
</reference>
<dbReference type="Proteomes" id="UP001165136">
    <property type="component" value="Unassembled WGS sequence"/>
</dbReference>
<dbReference type="AlphaFoldDB" id="A0A9W6R8Q6"/>
<accession>A0A9W6R8Q6</accession>
<comment type="caution">
    <text evidence="1">The sequence shown here is derived from an EMBL/GenBank/DDBJ whole genome shotgun (WGS) entry which is preliminary data.</text>
</comment>
<dbReference type="RefSeq" id="WP_285490400.1">
    <property type="nucleotide sequence ID" value="NZ_BSTI01000028.1"/>
</dbReference>
<gene>
    <name evidence="1" type="ORF">Atai01_75670</name>
</gene>
<dbReference type="EMBL" id="BSTI01000028">
    <property type="protein sequence ID" value="GLY70948.1"/>
    <property type="molecule type" value="Genomic_DNA"/>
</dbReference>
<name>A0A9W6R8Q6_9PSEU</name>
<evidence type="ECO:0000313" key="2">
    <source>
        <dbReference type="Proteomes" id="UP001165136"/>
    </source>
</evidence>